<gene>
    <name evidence="2" type="ORF">D5086_0000222100</name>
</gene>
<comment type="caution">
    <text evidence="2">The sequence shown here is derived from an EMBL/GenBank/DDBJ whole genome shotgun (WGS) entry which is preliminary data.</text>
</comment>
<keyword evidence="1" id="KW-0812">Transmembrane</keyword>
<feature type="transmembrane region" description="Helical" evidence="1">
    <location>
        <begin position="108"/>
        <end position="129"/>
    </location>
</feature>
<reference evidence="2" key="1">
    <citation type="submission" date="2018-10" db="EMBL/GenBank/DDBJ databases">
        <title>Population genomic analysis revealed the cold adaptation of white poplar.</title>
        <authorList>
            <person name="Liu Y.-J."/>
        </authorList>
    </citation>
    <scope>NUCLEOTIDE SEQUENCE [LARGE SCALE GENOMIC DNA]</scope>
    <source>
        <strain evidence="2">PAL-ZL1</strain>
    </source>
</reference>
<organism evidence="2">
    <name type="scientific">Populus alba</name>
    <name type="common">White poplar</name>
    <dbReference type="NCBI Taxonomy" id="43335"/>
    <lineage>
        <taxon>Eukaryota</taxon>
        <taxon>Viridiplantae</taxon>
        <taxon>Streptophyta</taxon>
        <taxon>Embryophyta</taxon>
        <taxon>Tracheophyta</taxon>
        <taxon>Spermatophyta</taxon>
        <taxon>Magnoliopsida</taxon>
        <taxon>eudicotyledons</taxon>
        <taxon>Gunneridae</taxon>
        <taxon>Pentapetalae</taxon>
        <taxon>rosids</taxon>
        <taxon>fabids</taxon>
        <taxon>Malpighiales</taxon>
        <taxon>Salicaceae</taxon>
        <taxon>Saliceae</taxon>
        <taxon>Populus</taxon>
    </lineage>
</organism>
<proteinExistence type="predicted"/>
<protein>
    <submittedName>
        <fullName evidence="2">Uncharacterized protein</fullName>
    </submittedName>
</protein>
<dbReference type="AlphaFoldDB" id="A0A4U5P5K5"/>
<evidence type="ECO:0000256" key="1">
    <source>
        <dbReference type="SAM" id="Phobius"/>
    </source>
</evidence>
<dbReference type="EMBL" id="RCHU01000767">
    <property type="protein sequence ID" value="TKR91518.1"/>
    <property type="molecule type" value="Genomic_DNA"/>
</dbReference>
<feature type="transmembrane region" description="Helical" evidence="1">
    <location>
        <begin position="81"/>
        <end position="102"/>
    </location>
</feature>
<keyword evidence="1" id="KW-0472">Membrane</keyword>
<feature type="transmembrane region" description="Helical" evidence="1">
    <location>
        <begin position="47"/>
        <end position="69"/>
    </location>
</feature>
<accession>A0A4U5P5K5</accession>
<name>A0A4U5P5K5_POPAL</name>
<sequence length="137" mass="14811">MPSPLALDGLGFLILLVYGLISSTPDYGRVSSPFWLGNFGWVHCFDWAEWMFSLLLLYVACSSIAVDVALDMSGVLLVEDFFVYCGLFVAALCSLRLPSFTWTVGDSSLASCYCCIGLFAAPLLAAAGWPTPSFELA</sequence>
<evidence type="ECO:0000313" key="2">
    <source>
        <dbReference type="EMBL" id="TKR91518.1"/>
    </source>
</evidence>
<keyword evidence="1" id="KW-1133">Transmembrane helix</keyword>